<dbReference type="EMBL" id="OZ034820">
    <property type="protein sequence ID" value="CAL1402047.1"/>
    <property type="molecule type" value="Genomic_DNA"/>
</dbReference>
<evidence type="ECO:0000313" key="3">
    <source>
        <dbReference type="Proteomes" id="UP001497516"/>
    </source>
</evidence>
<dbReference type="Pfam" id="PF02992">
    <property type="entry name" value="Transposase_21"/>
    <property type="match status" value="1"/>
</dbReference>
<accession>A0AAV2FVI7</accession>
<dbReference type="AlphaFoldDB" id="A0AAV2FVI7"/>
<name>A0AAV2FVI7_9ROSI</name>
<dbReference type="InterPro" id="IPR029480">
    <property type="entry name" value="Transpos_assoc"/>
</dbReference>
<sequence>MSRNWIKLKDRFCDEYQKRVSEFIGAASKHVDTLGRTRCPCKRCNNRNFKKLEIVADDITRNGMVETYATWIHHGESFDFGSTRHQPRQPTVALETEGLEDDMADMLGDMLRASSGNSPVIEGSTTPNYSNLTDLNDKLARLIRDANLPLYPGCKDFSRLSFVMKLLNNKLVTNSTDKAFNMNLDLVKKALPVGETLPSSFYEVKRYMEDLGFGYTTIDACPNHCVLYRGPLESAKSCPKCNESRYIPGKQNNVAQKKARYFPLKDRLQRLYMTKEDAKDMRWHKDLRVDDDTLRHPADGKTWKRFDEEHSWFSADPSNVRLALLSDGFNPFGNMSNSYSMWPVVLTPYNLPPWKCLTEPYFILAVLIPGEKSPGNNIHVYLEPLIEMLRDLWEDGVSAYDAHSNETFRLHAALLWTINDFPAYGMLSGWSTKGRLACPVCNSETCYERLDFSHKECYMGHRRWLPTDHRWRKSRKFDGKHELRGKPRVLSGDQLLQQIDKAFLSDVVVNGCGKRKRGSSDDILNNWKIKASFWSLPYWKTIELRHNLDVMHVEKKH</sequence>
<reference evidence="2 3" key="1">
    <citation type="submission" date="2024-04" db="EMBL/GenBank/DDBJ databases">
        <authorList>
            <person name="Fracassetti M."/>
        </authorList>
    </citation>
    <scope>NUCLEOTIDE SEQUENCE [LARGE SCALE GENOMIC DNA]</scope>
</reference>
<feature type="domain" description="Transposase-associated" evidence="1">
    <location>
        <begin position="3"/>
        <end position="76"/>
    </location>
</feature>
<organism evidence="2 3">
    <name type="scientific">Linum trigynum</name>
    <dbReference type="NCBI Taxonomy" id="586398"/>
    <lineage>
        <taxon>Eukaryota</taxon>
        <taxon>Viridiplantae</taxon>
        <taxon>Streptophyta</taxon>
        <taxon>Embryophyta</taxon>
        <taxon>Tracheophyta</taxon>
        <taxon>Spermatophyta</taxon>
        <taxon>Magnoliopsida</taxon>
        <taxon>eudicotyledons</taxon>
        <taxon>Gunneridae</taxon>
        <taxon>Pentapetalae</taxon>
        <taxon>rosids</taxon>
        <taxon>fabids</taxon>
        <taxon>Malpighiales</taxon>
        <taxon>Linaceae</taxon>
        <taxon>Linum</taxon>
    </lineage>
</organism>
<dbReference type="PANTHER" id="PTHR10775:SF177">
    <property type="entry name" value="TNP2, PARTIAL"/>
    <property type="match status" value="1"/>
</dbReference>
<dbReference type="InterPro" id="IPR004242">
    <property type="entry name" value="Transposase_21"/>
</dbReference>
<keyword evidence="3" id="KW-1185">Reference proteome</keyword>
<dbReference type="Pfam" id="PF13963">
    <property type="entry name" value="Transpos_assoc"/>
    <property type="match status" value="1"/>
</dbReference>
<dbReference type="PANTHER" id="PTHR10775">
    <property type="entry name" value="OS08G0208400 PROTEIN"/>
    <property type="match status" value="1"/>
</dbReference>
<dbReference type="Proteomes" id="UP001497516">
    <property type="component" value="Chromosome 7"/>
</dbReference>
<protein>
    <recommendedName>
        <fullName evidence="1">Transposase-associated domain-containing protein</fullName>
    </recommendedName>
</protein>
<evidence type="ECO:0000259" key="1">
    <source>
        <dbReference type="Pfam" id="PF13963"/>
    </source>
</evidence>
<evidence type="ECO:0000313" key="2">
    <source>
        <dbReference type="EMBL" id="CAL1402047.1"/>
    </source>
</evidence>
<proteinExistence type="predicted"/>
<gene>
    <name evidence="2" type="ORF">LTRI10_LOCUS42076</name>
</gene>